<proteinExistence type="predicted"/>
<evidence type="ECO:0000313" key="2">
    <source>
        <dbReference type="EMBL" id="MDV6300172.1"/>
    </source>
</evidence>
<dbReference type="InterPro" id="IPR036412">
    <property type="entry name" value="HAD-like_sf"/>
</dbReference>
<dbReference type="GO" id="GO:0016787">
    <property type="term" value="F:hydrolase activity"/>
    <property type="evidence" value="ECO:0007669"/>
    <property type="project" value="UniProtKB-KW"/>
</dbReference>
<dbReference type="PANTHER" id="PTHR43434:SF20">
    <property type="entry name" value="5'-NUCLEOTIDASE"/>
    <property type="match status" value="1"/>
</dbReference>
<dbReference type="Proteomes" id="UP001185873">
    <property type="component" value="Unassembled WGS sequence"/>
</dbReference>
<dbReference type="InterPro" id="IPR041492">
    <property type="entry name" value="HAD_2"/>
</dbReference>
<dbReference type="GO" id="GO:0005829">
    <property type="term" value="C:cytosol"/>
    <property type="evidence" value="ECO:0007669"/>
    <property type="project" value="TreeGrafter"/>
</dbReference>
<accession>A0AAE4R268</accession>
<dbReference type="GO" id="GO:0004713">
    <property type="term" value="F:protein tyrosine kinase activity"/>
    <property type="evidence" value="ECO:0007669"/>
    <property type="project" value="TreeGrafter"/>
</dbReference>
<dbReference type="InterPro" id="IPR023198">
    <property type="entry name" value="PGP-like_dom2"/>
</dbReference>
<dbReference type="Pfam" id="PF13419">
    <property type="entry name" value="HAD_2"/>
    <property type="match status" value="1"/>
</dbReference>
<dbReference type="InterPro" id="IPR023214">
    <property type="entry name" value="HAD_sf"/>
</dbReference>
<gene>
    <name evidence="1" type="ORF">QYF62_05520</name>
    <name evidence="2" type="ORF">R3P82_13775</name>
</gene>
<dbReference type="PANTHER" id="PTHR43434">
    <property type="entry name" value="PHOSPHOGLYCOLATE PHOSPHATASE"/>
    <property type="match status" value="1"/>
</dbReference>
<protein>
    <submittedName>
        <fullName evidence="2">HAD hydrolase-like protein</fullName>
    </submittedName>
</protein>
<dbReference type="SFLD" id="SFLDS00003">
    <property type="entry name" value="Haloacid_Dehalogenase"/>
    <property type="match status" value="1"/>
</dbReference>
<evidence type="ECO:0000313" key="3">
    <source>
        <dbReference type="Proteomes" id="UP001172702"/>
    </source>
</evidence>
<dbReference type="Gene3D" id="3.40.50.1000">
    <property type="entry name" value="HAD superfamily/HAD-like"/>
    <property type="match status" value="1"/>
</dbReference>
<dbReference type="SUPFAM" id="SSF56784">
    <property type="entry name" value="HAD-like"/>
    <property type="match status" value="1"/>
</dbReference>
<sequence length="222" mass="23853">MTDRPILLVDLDGTITDSLDGIAKSLHHALGVVGARWDDSRDIRSIAGPPMVDTLTSLGLAGADLDRAVAAYRERYDEVGWLENAVFTGMDALLDRLAVDGYRMAVATSKDQVAARRILGHFDLAAPFEFIGGADISVGRMAKADVIAHSLSAMGVDPTPVDGGGTGQVLMIGDREHDIEGAARYGVPTAIVRWGYGRPEEWDRAHWSAVDTAALEEIIRGW</sequence>
<dbReference type="InterPro" id="IPR050155">
    <property type="entry name" value="HAD-like_hydrolase_sf"/>
</dbReference>
<dbReference type="AlphaFoldDB" id="A0AAE4R268"/>
<keyword evidence="2" id="KW-0378">Hydrolase</keyword>
<dbReference type="SFLD" id="SFLDG01129">
    <property type="entry name" value="C1.5:_HAD__Beta-PGM__Phosphata"/>
    <property type="match status" value="1"/>
</dbReference>
<dbReference type="RefSeq" id="WP_301162368.1">
    <property type="nucleotide sequence ID" value="NZ_JAUHTB010000004.1"/>
</dbReference>
<evidence type="ECO:0000313" key="1">
    <source>
        <dbReference type="EMBL" id="MDN4505508.1"/>
    </source>
</evidence>
<dbReference type="Gene3D" id="1.10.150.240">
    <property type="entry name" value="Putative phosphatase, domain 2"/>
    <property type="match status" value="1"/>
</dbReference>
<organism evidence="2 4">
    <name type="scientific">Dietzia maris</name>
    <dbReference type="NCBI Taxonomy" id="37915"/>
    <lineage>
        <taxon>Bacteria</taxon>
        <taxon>Bacillati</taxon>
        <taxon>Actinomycetota</taxon>
        <taxon>Actinomycetes</taxon>
        <taxon>Mycobacteriales</taxon>
        <taxon>Dietziaceae</taxon>
        <taxon>Dietzia</taxon>
    </lineage>
</organism>
<dbReference type="EMBL" id="JAWLKJ010000003">
    <property type="protein sequence ID" value="MDV6300172.1"/>
    <property type="molecule type" value="Genomic_DNA"/>
</dbReference>
<dbReference type="Proteomes" id="UP001172702">
    <property type="component" value="Unassembled WGS sequence"/>
</dbReference>
<reference evidence="1 3" key="1">
    <citation type="submission" date="2023-07" db="EMBL/GenBank/DDBJ databases">
        <title>Strategy for survival of the halotoleranting strain Dietzia MX2 from the Yakshinskoe mineral salts deposit.</title>
        <authorList>
            <person name="Kharitonova M.A."/>
            <person name="Kupriyanova-Ashina F.G."/>
            <person name="Shakirov T.R."/>
            <person name="Vafina M.S."/>
            <person name="Ilinskaya O.N."/>
        </authorList>
    </citation>
    <scope>NUCLEOTIDE SEQUENCE [LARGE SCALE GENOMIC DNA]</scope>
    <source>
        <strain evidence="1 3">MX2</strain>
    </source>
</reference>
<evidence type="ECO:0000313" key="4">
    <source>
        <dbReference type="Proteomes" id="UP001185873"/>
    </source>
</evidence>
<keyword evidence="3" id="KW-1185">Reference proteome</keyword>
<dbReference type="EMBL" id="JAUHTB010000004">
    <property type="protein sequence ID" value="MDN4505508.1"/>
    <property type="molecule type" value="Genomic_DNA"/>
</dbReference>
<reference evidence="2" key="2">
    <citation type="submission" date="2023-10" db="EMBL/GenBank/DDBJ databases">
        <title>Development of a sustainable strategy for remediation of hydrocarbon-contaminated territories based on the waste exchange concept.</title>
        <authorList>
            <person name="Krivoruchko A."/>
        </authorList>
    </citation>
    <scope>NUCLEOTIDE SEQUENCE</scope>
    <source>
        <strain evidence="2">IEGM 1175</strain>
    </source>
</reference>
<name>A0AAE4R268_9ACTN</name>
<comment type="caution">
    <text evidence="2">The sequence shown here is derived from an EMBL/GenBank/DDBJ whole genome shotgun (WGS) entry which is preliminary data.</text>
</comment>